<keyword evidence="4" id="KW-1185">Reference proteome</keyword>
<feature type="compositionally biased region" description="Basic and acidic residues" evidence="1">
    <location>
        <begin position="37"/>
        <end position="48"/>
    </location>
</feature>
<dbReference type="HOGENOM" id="CLU_158771_0_0_1"/>
<accession>A0A0D1YNU4</accession>
<dbReference type="Proteomes" id="UP000053328">
    <property type="component" value="Unassembled WGS sequence"/>
</dbReference>
<evidence type="ECO:0000313" key="3">
    <source>
        <dbReference type="EMBL" id="KIW16796.1"/>
    </source>
</evidence>
<dbReference type="GeneID" id="27331069"/>
<dbReference type="OrthoDB" id="4156902at2759"/>
<dbReference type="STRING" id="91928.A0A0D1YNU4"/>
<evidence type="ECO:0000259" key="2">
    <source>
        <dbReference type="Pfam" id="PF06056"/>
    </source>
</evidence>
<dbReference type="AlphaFoldDB" id="A0A0D1YNU4"/>
<protein>
    <recommendedName>
        <fullName evidence="2">Terminase ATPase subunit N-terminal domain-containing protein</fullName>
    </recommendedName>
</protein>
<evidence type="ECO:0000256" key="1">
    <source>
        <dbReference type="SAM" id="MobiDB-lite"/>
    </source>
</evidence>
<feature type="compositionally biased region" description="Polar residues" evidence="1">
    <location>
        <begin position="21"/>
        <end position="31"/>
    </location>
</feature>
<dbReference type="VEuPathDB" id="FungiDB:PV08_03986"/>
<organism evidence="3 4">
    <name type="scientific">Exophiala spinifera</name>
    <dbReference type="NCBI Taxonomy" id="91928"/>
    <lineage>
        <taxon>Eukaryota</taxon>
        <taxon>Fungi</taxon>
        <taxon>Dikarya</taxon>
        <taxon>Ascomycota</taxon>
        <taxon>Pezizomycotina</taxon>
        <taxon>Eurotiomycetes</taxon>
        <taxon>Chaetothyriomycetidae</taxon>
        <taxon>Chaetothyriales</taxon>
        <taxon>Herpotrichiellaceae</taxon>
        <taxon>Exophiala</taxon>
    </lineage>
</organism>
<feature type="domain" description="Terminase ATPase subunit N-terminal" evidence="2">
    <location>
        <begin position="55"/>
        <end position="96"/>
    </location>
</feature>
<dbReference type="EMBL" id="KN847494">
    <property type="protein sequence ID" value="KIW16796.1"/>
    <property type="molecule type" value="Genomic_DNA"/>
</dbReference>
<evidence type="ECO:0000313" key="4">
    <source>
        <dbReference type="Proteomes" id="UP000053328"/>
    </source>
</evidence>
<sequence length="129" mass="14412">MDINEASSPSSPAKEPAAQKGKSQPPRQKNSPAVRPLPREKASNDHGTRYSLAQRAQALTLFSLGYKPCNIASWLKMTERSVYSIIRKAKERGYNPQEDPRILDHYIVNGYKSGRPKAIQKTVEKESSS</sequence>
<dbReference type="InterPro" id="IPR010332">
    <property type="entry name" value="ATPase_terminase-su_N"/>
</dbReference>
<feature type="compositionally biased region" description="Low complexity" evidence="1">
    <location>
        <begin position="1"/>
        <end position="18"/>
    </location>
</feature>
<dbReference type="InterPro" id="IPR009057">
    <property type="entry name" value="Homeodomain-like_sf"/>
</dbReference>
<gene>
    <name evidence="3" type="ORF">PV08_03986</name>
</gene>
<dbReference type="Pfam" id="PF06056">
    <property type="entry name" value="Terminase_5"/>
    <property type="match status" value="1"/>
</dbReference>
<dbReference type="RefSeq" id="XP_016237012.1">
    <property type="nucleotide sequence ID" value="XM_016378335.1"/>
</dbReference>
<name>A0A0D1YNU4_9EURO</name>
<reference evidence="3 4" key="1">
    <citation type="submission" date="2015-01" db="EMBL/GenBank/DDBJ databases">
        <title>The Genome Sequence of Exophiala spinifera CBS89968.</title>
        <authorList>
            <consortium name="The Broad Institute Genomics Platform"/>
            <person name="Cuomo C."/>
            <person name="de Hoog S."/>
            <person name="Gorbushina A."/>
            <person name="Stielow B."/>
            <person name="Teixiera M."/>
            <person name="Abouelleil A."/>
            <person name="Chapman S.B."/>
            <person name="Priest M."/>
            <person name="Young S.K."/>
            <person name="Wortman J."/>
            <person name="Nusbaum C."/>
            <person name="Birren B."/>
        </authorList>
    </citation>
    <scope>NUCLEOTIDE SEQUENCE [LARGE SCALE GENOMIC DNA]</scope>
    <source>
        <strain evidence="3 4">CBS 89968</strain>
    </source>
</reference>
<feature type="region of interest" description="Disordered" evidence="1">
    <location>
        <begin position="1"/>
        <end position="49"/>
    </location>
</feature>
<proteinExistence type="predicted"/>
<dbReference type="SUPFAM" id="SSF46689">
    <property type="entry name" value="Homeodomain-like"/>
    <property type="match status" value="1"/>
</dbReference>